<feature type="domain" description="AMP-dependent synthetase/ligase" evidence="3">
    <location>
        <begin position="66"/>
        <end position="238"/>
    </location>
</feature>
<dbReference type="GO" id="GO:0031956">
    <property type="term" value="F:medium-chain fatty acid-CoA ligase activity"/>
    <property type="evidence" value="ECO:0007669"/>
    <property type="project" value="TreeGrafter"/>
</dbReference>
<dbReference type="InterPro" id="IPR045851">
    <property type="entry name" value="AMP-bd_C_sf"/>
</dbReference>
<gene>
    <name evidence="5" type="ORF">UFOPK1740_00024</name>
</gene>
<dbReference type="Pfam" id="PF13193">
    <property type="entry name" value="AMP-binding_C"/>
    <property type="match status" value="1"/>
</dbReference>
<keyword evidence="2" id="KW-0436">Ligase</keyword>
<evidence type="ECO:0000259" key="4">
    <source>
        <dbReference type="Pfam" id="PF13193"/>
    </source>
</evidence>
<evidence type="ECO:0000259" key="3">
    <source>
        <dbReference type="Pfam" id="PF00501"/>
    </source>
</evidence>
<dbReference type="PANTHER" id="PTHR43201">
    <property type="entry name" value="ACYL-COA SYNTHETASE"/>
    <property type="match status" value="1"/>
</dbReference>
<dbReference type="InterPro" id="IPR000873">
    <property type="entry name" value="AMP-dep_synth/lig_dom"/>
</dbReference>
<dbReference type="GO" id="GO:0006631">
    <property type="term" value="P:fatty acid metabolic process"/>
    <property type="evidence" value="ECO:0007669"/>
    <property type="project" value="TreeGrafter"/>
</dbReference>
<dbReference type="InterPro" id="IPR020845">
    <property type="entry name" value="AMP-binding_CS"/>
</dbReference>
<name>A0A6J6DVQ6_9ZZZZ</name>
<dbReference type="EMBL" id="CAEZTU010000001">
    <property type="protein sequence ID" value="CAB4568241.1"/>
    <property type="molecule type" value="Genomic_DNA"/>
</dbReference>
<accession>A0A6J6DVQ6</accession>
<proteinExistence type="inferred from homology"/>
<comment type="similarity">
    <text evidence="1">Belongs to the ATP-dependent AMP-binding enzyme family.</text>
</comment>
<dbReference type="Gene3D" id="3.30.300.30">
    <property type="match status" value="1"/>
</dbReference>
<organism evidence="5">
    <name type="scientific">freshwater metagenome</name>
    <dbReference type="NCBI Taxonomy" id="449393"/>
    <lineage>
        <taxon>unclassified sequences</taxon>
        <taxon>metagenomes</taxon>
        <taxon>ecological metagenomes</taxon>
    </lineage>
</organism>
<reference evidence="5" key="1">
    <citation type="submission" date="2020-05" db="EMBL/GenBank/DDBJ databases">
        <authorList>
            <person name="Chiriac C."/>
            <person name="Salcher M."/>
            <person name="Ghai R."/>
            <person name="Kavagutti S V."/>
        </authorList>
    </citation>
    <scope>NUCLEOTIDE SEQUENCE</scope>
</reference>
<dbReference type="Pfam" id="PF00501">
    <property type="entry name" value="AMP-binding"/>
    <property type="match status" value="1"/>
</dbReference>
<dbReference type="PROSITE" id="PS00455">
    <property type="entry name" value="AMP_BINDING"/>
    <property type="match status" value="1"/>
</dbReference>
<evidence type="ECO:0000256" key="1">
    <source>
        <dbReference type="ARBA" id="ARBA00006432"/>
    </source>
</evidence>
<feature type="domain" description="AMP-binding enzyme C-terminal" evidence="4">
    <location>
        <begin position="311"/>
        <end position="381"/>
    </location>
</feature>
<dbReference type="Gene3D" id="3.40.50.12780">
    <property type="entry name" value="N-terminal domain of ligase-like"/>
    <property type="match status" value="1"/>
</dbReference>
<dbReference type="InterPro" id="IPR042099">
    <property type="entry name" value="ANL_N_sf"/>
</dbReference>
<dbReference type="SUPFAM" id="SSF56801">
    <property type="entry name" value="Acetyl-CoA synthetase-like"/>
    <property type="match status" value="1"/>
</dbReference>
<evidence type="ECO:0000313" key="5">
    <source>
        <dbReference type="EMBL" id="CAB4568241.1"/>
    </source>
</evidence>
<dbReference type="PANTHER" id="PTHR43201:SF5">
    <property type="entry name" value="MEDIUM-CHAIN ACYL-COA LIGASE ACSF2, MITOCHONDRIAL"/>
    <property type="match status" value="1"/>
</dbReference>
<protein>
    <submittedName>
        <fullName evidence="5">Unannotated protein</fullName>
    </submittedName>
</protein>
<dbReference type="InterPro" id="IPR025110">
    <property type="entry name" value="AMP-bd_C"/>
</dbReference>
<dbReference type="AlphaFoldDB" id="A0A6J6DVQ6"/>
<sequence>MTPIFANRVLLPPGRKAADAVSEAISKSINEKCVSALIPSTKGESLSNKYESAIDVSIPCKIESGLIICTSGSTGNPKAVEISSNSLEAATKLVNSKFTEPASWLLAINPAFIGGTMVIARALMQNQKWEYGLTDDGKFSPEIFAGIAQTFIAKNGRVRTSLVAAQLASLIAQEQIELLKKFDAILVGGGQISPDIYNNLKDQGVNLIRTYGMTETCGGIVWDGKALDGVNIRIENPSNSGAGRISINSPSNATCYHGNTEGISKLNEATFNNNWVMTQDIGTYENALLKIIGRSDDIVISGGINISVHAVENVLRDQIGVEDAVVFALPDKTWGTVIAAVIVGNADQMQLQDAVEKELGSAAKPRIIKFAHELPLLPNGKIDVDSLK</sequence>
<evidence type="ECO:0000256" key="2">
    <source>
        <dbReference type="ARBA" id="ARBA00022598"/>
    </source>
</evidence>